<dbReference type="Proteomes" id="UP001241758">
    <property type="component" value="Unassembled WGS sequence"/>
</dbReference>
<feature type="compositionally biased region" description="Basic and acidic residues" evidence="1">
    <location>
        <begin position="1"/>
        <end position="11"/>
    </location>
</feature>
<keyword evidence="4" id="KW-1185">Reference proteome</keyword>
<evidence type="ECO:0000313" key="3">
    <source>
        <dbReference type="EMBL" id="MDI6105501.1"/>
    </source>
</evidence>
<feature type="compositionally biased region" description="Low complexity" evidence="1">
    <location>
        <begin position="97"/>
        <end position="118"/>
    </location>
</feature>
<organism evidence="3 4">
    <name type="scientific">Actinoplanes sandaracinus</name>
    <dbReference type="NCBI Taxonomy" id="3045177"/>
    <lineage>
        <taxon>Bacteria</taxon>
        <taxon>Bacillati</taxon>
        <taxon>Actinomycetota</taxon>
        <taxon>Actinomycetes</taxon>
        <taxon>Micromonosporales</taxon>
        <taxon>Micromonosporaceae</taxon>
        <taxon>Actinoplanes</taxon>
    </lineage>
</organism>
<comment type="caution">
    <text evidence="3">The sequence shown here is derived from an EMBL/GenBank/DDBJ whole genome shotgun (WGS) entry which is preliminary data.</text>
</comment>
<evidence type="ECO:0000313" key="4">
    <source>
        <dbReference type="Proteomes" id="UP001241758"/>
    </source>
</evidence>
<dbReference type="InterPro" id="IPR007969">
    <property type="entry name" value="DUF732"/>
</dbReference>
<protein>
    <submittedName>
        <fullName evidence="3">DUF732 domain-containing protein</fullName>
    </submittedName>
</protein>
<evidence type="ECO:0000256" key="1">
    <source>
        <dbReference type="SAM" id="MobiDB-lite"/>
    </source>
</evidence>
<feature type="domain" description="DUF732" evidence="2">
    <location>
        <begin position="144"/>
        <end position="210"/>
    </location>
</feature>
<proteinExistence type="predicted"/>
<reference evidence="3 4" key="1">
    <citation type="submission" date="2023-05" db="EMBL/GenBank/DDBJ databases">
        <title>Actinoplanes sp. NEAU-A12 genome sequencing.</title>
        <authorList>
            <person name="Wang Z.-S."/>
        </authorList>
    </citation>
    <scope>NUCLEOTIDE SEQUENCE [LARGE SCALE GENOMIC DNA]</scope>
    <source>
        <strain evidence="3 4">NEAU-A12</strain>
    </source>
</reference>
<accession>A0ABT6X0X4</accession>
<evidence type="ECO:0000259" key="2">
    <source>
        <dbReference type="Pfam" id="PF05305"/>
    </source>
</evidence>
<dbReference type="Pfam" id="PF05305">
    <property type="entry name" value="DUF732"/>
    <property type="match status" value="1"/>
</dbReference>
<feature type="region of interest" description="Disordered" evidence="1">
    <location>
        <begin position="97"/>
        <end position="133"/>
    </location>
</feature>
<name>A0ABT6X0X4_9ACTN</name>
<dbReference type="RefSeq" id="WP_282766968.1">
    <property type="nucleotide sequence ID" value="NZ_JASCTH010000046.1"/>
</dbReference>
<dbReference type="EMBL" id="JASCTH010000046">
    <property type="protein sequence ID" value="MDI6105501.1"/>
    <property type="molecule type" value="Genomic_DNA"/>
</dbReference>
<gene>
    <name evidence="3" type="ORF">QLQ12_43660</name>
</gene>
<feature type="region of interest" description="Disordered" evidence="1">
    <location>
        <begin position="1"/>
        <end position="20"/>
    </location>
</feature>
<sequence length="212" mass="21194">MSSVDRERAHDTANNPAQAARVVLDTAARQVRGDLMNNADRRSARGSVGKAGLAVAALLVAAGCASRPPAPEWRDPPASAAAADGITATALADAASAPVGDSSGALTAGTAGAASDGDVGPPSRPDPLSMRTAPPDAAAMAARFLQVVHGQLPEVAVDRRNEEITELGGQACASLAAGRGRGAAAIELTGYGLAADDARRLVALARSTICQR</sequence>